<evidence type="ECO:0000256" key="1">
    <source>
        <dbReference type="SAM" id="MobiDB-lite"/>
    </source>
</evidence>
<dbReference type="EMBL" id="CP032695">
    <property type="protein sequence ID" value="AYG63200.1"/>
    <property type="molecule type" value="Genomic_DNA"/>
</dbReference>
<feature type="compositionally biased region" description="Polar residues" evidence="1">
    <location>
        <begin position="495"/>
        <end position="506"/>
    </location>
</feature>
<protein>
    <recommendedName>
        <fullName evidence="3">DUF112 domain-containing protein</fullName>
    </recommendedName>
</protein>
<keyword evidence="2" id="KW-0812">Transmembrane</keyword>
<dbReference type="AlphaFoldDB" id="A0A387FVN6"/>
<name>A0A387FVN6_9HYPH</name>
<reference evidence="4 5" key="1">
    <citation type="submission" date="2018-10" db="EMBL/GenBank/DDBJ databases">
        <title>Rhizobium etli, R. leguminosarum and a new Rhizobium genospecies from Phaseolus dumosus.</title>
        <authorList>
            <person name="Ramirez-Puebla S.T."/>
            <person name="Rogel-Hernandez M.A."/>
            <person name="Guerrero G."/>
            <person name="Ormeno-Orrillo E."/>
            <person name="Martinez-Romero J.C."/>
            <person name="Negrete-Yankelevich S."/>
            <person name="Martinez-Romero E."/>
        </authorList>
    </citation>
    <scope>NUCLEOTIDE SEQUENCE [LARGE SCALE GENOMIC DNA]</scope>
    <source>
        <strain evidence="4 5">CCGE525</strain>
        <plasmid evidence="5">prccge525c</plasmid>
    </source>
</reference>
<dbReference type="KEGG" id="rjg:CCGE525_31425"/>
<sequence length="512" mass="53603">MAVFMHLLDVLTTPGIIFAAFAGVAWGVVGSSMPGISASIAMALLLPFTYGMQSSMAIVLLASAYFGAEYGGSIPAILIRTPGTNAAAATVLDGYAMKQQGRAGEALGISLYSGILGGIFGLVVLVLLTEPLSRLALAFHPTSYFALGILGLSVIGSLAGENLIKGLMAGVLGLMIAAIGTDPVTGLNRFTFGSPELLSGIPPILVLVGLYALSELMATASEPAWDKADAGSARVRFPSKAIWKRIWPAQLIGMIVGVIEGVTPGAGGTVAAFLAYNEARRWSRHKDEFGKGAPEGIAAPETANTTVSKTALIPLLSLGIPGTNSTAVLLGGFLIQDLIPGPMLFVQHADIVFDLYVGLGVSVIALLVAGYAFMPPCIWLVNRPKSYLMAFIFALLVSGVYAIEYSLFQVGVALSFGALGYAMRYFRLPFLPMVLGVVLGFLIESNYRRALVLSAGDYSTFITDPISAGLLAVALLFIVGSLVGHVRGRRRNDKTAQSSQPAQESQIVKGHS</sequence>
<feature type="region of interest" description="Disordered" evidence="1">
    <location>
        <begin position="490"/>
        <end position="512"/>
    </location>
</feature>
<keyword evidence="4" id="KW-0614">Plasmid</keyword>
<dbReference type="Pfam" id="PF01970">
    <property type="entry name" value="TctA"/>
    <property type="match status" value="1"/>
</dbReference>
<feature type="transmembrane region" description="Helical" evidence="2">
    <location>
        <begin position="6"/>
        <end position="29"/>
    </location>
</feature>
<feature type="domain" description="DUF112" evidence="3">
    <location>
        <begin position="17"/>
        <end position="435"/>
    </location>
</feature>
<feature type="transmembrane region" description="Helical" evidence="2">
    <location>
        <begin position="355"/>
        <end position="374"/>
    </location>
</feature>
<evidence type="ECO:0000313" key="4">
    <source>
        <dbReference type="EMBL" id="AYG63200.1"/>
    </source>
</evidence>
<evidence type="ECO:0000256" key="2">
    <source>
        <dbReference type="SAM" id="Phobius"/>
    </source>
</evidence>
<dbReference type="PANTHER" id="PTHR35342">
    <property type="entry name" value="TRICARBOXYLIC TRANSPORT PROTEIN"/>
    <property type="match status" value="1"/>
</dbReference>
<evidence type="ECO:0000313" key="5">
    <source>
        <dbReference type="Proteomes" id="UP000282195"/>
    </source>
</evidence>
<gene>
    <name evidence="4" type="ORF">CCGE525_31425</name>
</gene>
<feature type="transmembrane region" description="Helical" evidence="2">
    <location>
        <begin position="166"/>
        <end position="185"/>
    </location>
</feature>
<keyword evidence="2" id="KW-1133">Transmembrane helix</keyword>
<feature type="transmembrane region" description="Helical" evidence="2">
    <location>
        <begin position="430"/>
        <end position="447"/>
    </location>
</feature>
<dbReference type="Proteomes" id="UP000282195">
    <property type="component" value="Plasmid pRCCGE525c"/>
</dbReference>
<feature type="transmembrane region" description="Helical" evidence="2">
    <location>
        <begin position="312"/>
        <end position="335"/>
    </location>
</feature>
<organism evidence="4 5">
    <name type="scientific">Rhizobium jaguaris</name>
    <dbReference type="NCBI Taxonomy" id="1312183"/>
    <lineage>
        <taxon>Bacteria</taxon>
        <taxon>Pseudomonadati</taxon>
        <taxon>Pseudomonadota</taxon>
        <taxon>Alphaproteobacteria</taxon>
        <taxon>Hyphomicrobiales</taxon>
        <taxon>Rhizobiaceae</taxon>
        <taxon>Rhizobium/Agrobacterium group</taxon>
        <taxon>Rhizobium</taxon>
    </lineage>
</organism>
<dbReference type="OrthoDB" id="9806425at2"/>
<accession>A0A387FVN6</accession>
<dbReference type="PANTHER" id="PTHR35342:SF5">
    <property type="entry name" value="TRICARBOXYLIC TRANSPORT PROTEIN"/>
    <property type="match status" value="1"/>
</dbReference>
<feature type="transmembrane region" description="Helical" evidence="2">
    <location>
        <begin position="467"/>
        <end position="486"/>
    </location>
</feature>
<dbReference type="RefSeq" id="WP_120708108.1">
    <property type="nucleotide sequence ID" value="NZ_CP032695.1"/>
</dbReference>
<dbReference type="InterPro" id="IPR002823">
    <property type="entry name" value="DUF112_TM"/>
</dbReference>
<feature type="transmembrane region" description="Helical" evidence="2">
    <location>
        <begin position="251"/>
        <end position="276"/>
    </location>
</feature>
<feature type="transmembrane region" description="Helical" evidence="2">
    <location>
        <begin position="386"/>
        <end position="401"/>
    </location>
</feature>
<proteinExistence type="predicted"/>
<feature type="transmembrane region" description="Helical" evidence="2">
    <location>
        <begin position="197"/>
        <end position="214"/>
    </location>
</feature>
<feature type="transmembrane region" description="Helical" evidence="2">
    <location>
        <begin position="135"/>
        <end position="160"/>
    </location>
</feature>
<evidence type="ECO:0000259" key="3">
    <source>
        <dbReference type="Pfam" id="PF01970"/>
    </source>
</evidence>
<keyword evidence="2" id="KW-0472">Membrane</keyword>
<keyword evidence="5" id="KW-1185">Reference proteome</keyword>
<geneLocation type="plasmid" evidence="5">
    <name>prccge525c</name>
</geneLocation>
<feature type="transmembrane region" description="Helical" evidence="2">
    <location>
        <begin position="109"/>
        <end position="128"/>
    </location>
</feature>